<sequence>MNELSRRINHRLAKRCVKRSMELVVCHLLITALAFTSAFQTKLIATSKVLLDEIINGHDDSLKWLAELCDDFGPRKTGSDSLENAIDWVMESLRASGFEVHSEPVPGLPNWIRGDDSAYIIEPRQHKLNILAIDGSPPGLVEGQVVVIREIEELKNKKVKGKIVVTAQNWTTYGNAVKYRQLAKEVAKRGGLALLAKSAAPMSLYTAHTGAGARGSPIPAACLTSEEAEMISRWYDRKKKVIVRLNITSAESPEKVISRNVVFEIKGSTNPDEIVLLSAHIDSWDVGQGALDDGGGMAAMRAAMLAIKRLSEVNPDFKPKRTIRGIFWTAEEQGTLGSSHYFHDHSNRNERFVFASESDQGAFRPCNYRSRLRYQGDRRHKSLIEQIVLLMNANGVPLRVQNSSDQVDITYFANAGIPSVNYESDKGNDYYFNFHHSNADYVSIFKEDDIKYTAAIFAVLAHNIANMEEW</sequence>
<comment type="similarity">
    <text evidence="5">Belongs to the peptidase M28 family.</text>
</comment>
<keyword evidence="14" id="KW-0862">Zinc</keyword>
<dbReference type="Pfam" id="PF04389">
    <property type="entry name" value="Peptidase_M28"/>
    <property type="match status" value="1"/>
</dbReference>
<evidence type="ECO:0000256" key="19">
    <source>
        <dbReference type="ARBA" id="ARBA00023228"/>
    </source>
</evidence>
<dbReference type="InterPro" id="IPR007484">
    <property type="entry name" value="Peptidase_M28"/>
</dbReference>
<dbReference type="PANTHER" id="PTHR12053:SF3">
    <property type="entry name" value="CARBOXYPEPTIDASE Q"/>
    <property type="match status" value="1"/>
</dbReference>
<evidence type="ECO:0000256" key="21">
    <source>
        <dbReference type="ARBA" id="ARBA00033328"/>
    </source>
</evidence>
<dbReference type="GO" id="GO:0004180">
    <property type="term" value="F:carboxypeptidase activity"/>
    <property type="evidence" value="ECO:0007669"/>
    <property type="project" value="UniProtKB-KW"/>
</dbReference>
<keyword evidence="9" id="KW-0645">Protease</keyword>
<evidence type="ECO:0000256" key="9">
    <source>
        <dbReference type="ARBA" id="ARBA00022670"/>
    </source>
</evidence>
<dbReference type="Gene3D" id="3.40.630.10">
    <property type="entry name" value="Zn peptidases"/>
    <property type="match status" value="1"/>
</dbReference>
<evidence type="ECO:0000313" key="24">
    <source>
        <dbReference type="WBParaSite" id="HCON_00036670-00001"/>
    </source>
</evidence>
<evidence type="ECO:0000259" key="22">
    <source>
        <dbReference type="Pfam" id="PF04389"/>
    </source>
</evidence>
<evidence type="ECO:0000256" key="1">
    <source>
        <dbReference type="ARBA" id="ARBA00004240"/>
    </source>
</evidence>
<dbReference type="GO" id="GO:0006508">
    <property type="term" value="P:proteolysis"/>
    <property type="evidence" value="ECO:0007669"/>
    <property type="project" value="UniProtKB-KW"/>
</dbReference>
<comment type="subunit">
    <text evidence="20">Homodimer. The monomeric form is inactive while the homodimer is active.</text>
</comment>
<evidence type="ECO:0000256" key="13">
    <source>
        <dbReference type="ARBA" id="ARBA00022824"/>
    </source>
</evidence>
<evidence type="ECO:0000256" key="16">
    <source>
        <dbReference type="ARBA" id="ARBA00023049"/>
    </source>
</evidence>
<evidence type="ECO:0000256" key="11">
    <source>
        <dbReference type="ARBA" id="ARBA00022729"/>
    </source>
</evidence>
<evidence type="ECO:0000256" key="12">
    <source>
        <dbReference type="ARBA" id="ARBA00022801"/>
    </source>
</evidence>
<evidence type="ECO:0000256" key="2">
    <source>
        <dbReference type="ARBA" id="ARBA00004371"/>
    </source>
</evidence>
<dbReference type="AlphaFoldDB" id="A0A7I4Y2H8"/>
<reference evidence="24" key="1">
    <citation type="submission" date="2020-12" db="UniProtKB">
        <authorList>
            <consortium name="WormBaseParasite"/>
        </authorList>
    </citation>
    <scope>IDENTIFICATION</scope>
    <source>
        <strain evidence="24">MHco3</strain>
    </source>
</reference>
<evidence type="ECO:0000256" key="20">
    <source>
        <dbReference type="ARBA" id="ARBA00025833"/>
    </source>
</evidence>
<dbReference type="Gene3D" id="3.50.30.30">
    <property type="match status" value="1"/>
</dbReference>
<keyword evidence="18" id="KW-0325">Glycoprotein</keyword>
<accession>A0A7I4Y2H8</accession>
<dbReference type="GO" id="GO:0046872">
    <property type="term" value="F:metal ion binding"/>
    <property type="evidence" value="ECO:0007669"/>
    <property type="project" value="UniProtKB-KW"/>
</dbReference>
<keyword evidence="17" id="KW-0865">Zymogen</keyword>
<dbReference type="Proteomes" id="UP000025227">
    <property type="component" value="Unplaced"/>
</dbReference>
<dbReference type="GO" id="GO:0005615">
    <property type="term" value="C:extracellular space"/>
    <property type="evidence" value="ECO:0007669"/>
    <property type="project" value="TreeGrafter"/>
</dbReference>
<dbReference type="GO" id="GO:0043171">
    <property type="term" value="P:peptide catabolic process"/>
    <property type="evidence" value="ECO:0007669"/>
    <property type="project" value="TreeGrafter"/>
</dbReference>
<dbReference type="SUPFAM" id="SSF53187">
    <property type="entry name" value="Zn-dependent exopeptidases"/>
    <property type="match status" value="1"/>
</dbReference>
<evidence type="ECO:0000256" key="5">
    <source>
        <dbReference type="ARBA" id="ARBA00010918"/>
    </source>
</evidence>
<dbReference type="GO" id="GO:0005764">
    <property type="term" value="C:lysosome"/>
    <property type="evidence" value="ECO:0007669"/>
    <property type="project" value="UniProtKB-SubCell"/>
</dbReference>
<dbReference type="GO" id="GO:0005783">
    <property type="term" value="C:endoplasmic reticulum"/>
    <property type="evidence" value="ECO:0007669"/>
    <property type="project" value="UniProtKB-SubCell"/>
</dbReference>
<evidence type="ECO:0000256" key="14">
    <source>
        <dbReference type="ARBA" id="ARBA00022833"/>
    </source>
</evidence>
<dbReference type="OrthoDB" id="10013407at2759"/>
<evidence type="ECO:0000256" key="7">
    <source>
        <dbReference type="ARBA" id="ARBA00022525"/>
    </source>
</evidence>
<dbReference type="WBParaSite" id="HCON_00036670-00001">
    <property type="protein sequence ID" value="HCON_00036670-00001"/>
    <property type="gene ID" value="HCON_00036670"/>
</dbReference>
<evidence type="ECO:0000256" key="3">
    <source>
        <dbReference type="ARBA" id="ARBA00004555"/>
    </source>
</evidence>
<evidence type="ECO:0000256" key="18">
    <source>
        <dbReference type="ARBA" id="ARBA00023180"/>
    </source>
</evidence>
<keyword evidence="8" id="KW-0121">Carboxypeptidase</keyword>
<keyword evidence="13" id="KW-0256">Endoplasmic reticulum</keyword>
<dbReference type="GO" id="GO:0005794">
    <property type="term" value="C:Golgi apparatus"/>
    <property type="evidence" value="ECO:0007669"/>
    <property type="project" value="UniProtKB-SubCell"/>
</dbReference>
<keyword evidence="10" id="KW-0479">Metal-binding</keyword>
<evidence type="ECO:0000256" key="4">
    <source>
        <dbReference type="ARBA" id="ARBA00004613"/>
    </source>
</evidence>
<evidence type="ECO:0000256" key="6">
    <source>
        <dbReference type="ARBA" id="ARBA00014116"/>
    </source>
</evidence>
<keyword evidence="19" id="KW-0458">Lysosome</keyword>
<keyword evidence="12" id="KW-0378">Hydrolase</keyword>
<feature type="domain" description="Peptidase M28" evidence="22">
    <location>
        <begin position="260"/>
        <end position="456"/>
    </location>
</feature>
<keyword evidence="16" id="KW-0482">Metalloprotease</keyword>
<keyword evidence="7" id="KW-0964">Secreted</keyword>
<evidence type="ECO:0000256" key="17">
    <source>
        <dbReference type="ARBA" id="ARBA00023145"/>
    </source>
</evidence>
<evidence type="ECO:0000256" key="15">
    <source>
        <dbReference type="ARBA" id="ARBA00023034"/>
    </source>
</evidence>
<dbReference type="InterPro" id="IPR039866">
    <property type="entry name" value="CPQ"/>
</dbReference>
<organism evidence="23 24">
    <name type="scientific">Haemonchus contortus</name>
    <name type="common">Barber pole worm</name>
    <dbReference type="NCBI Taxonomy" id="6289"/>
    <lineage>
        <taxon>Eukaryota</taxon>
        <taxon>Metazoa</taxon>
        <taxon>Ecdysozoa</taxon>
        <taxon>Nematoda</taxon>
        <taxon>Chromadorea</taxon>
        <taxon>Rhabditida</taxon>
        <taxon>Rhabditina</taxon>
        <taxon>Rhabditomorpha</taxon>
        <taxon>Strongyloidea</taxon>
        <taxon>Trichostrongylidae</taxon>
        <taxon>Haemonchus</taxon>
    </lineage>
</organism>
<keyword evidence="23" id="KW-1185">Reference proteome</keyword>
<evidence type="ECO:0000256" key="10">
    <source>
        <dbReference type="ARBA" id="ARBA00022723"/>
    </source>
</evidence>
<comment type="subcellular location">
    <subcellularLocation>
        <location evidence="1">Endoplasmic reticulum</location>
    </subcellularLocation>
    <subcellularLocation>
        <location evidence="3">Golgi apparatus</location>
    </subcellularLocation>
    <subcellularLocation>
        <location evidence="2">Lysosome</location>
    </subcellularLocation>
    <subcellularLocation>
        <location evidence="4">Secreted</location>
    </subcellularLocation>
</comment>
<proteinExistence type="inferred from homology"/>
<keyword evidence="15" id="KW-0333">Golgi apparatus</keyword>
<evidence type="ECO:0000313" key="23">
    <source>
        <dbReference type="Proteomes" id="UP000025227"/>
    </source>
</evidence>
<protein>
    <recommendedName>
        <fullName evidence="6">Carboxypeptidase Q</fullName>
    </recommendedName>
    <alternativeName>
        <fullName evidence="21">Plasma glutamate carboxypeptidase</fullName>
    </alternativeName>
</protein>
<keyword evidence="11" id="KW-0732">Signal</keyword>
<dbReference type="PANTHER" id="PTHR12053">
    <property type="entry name" value="PROTEASE FAMILY M28 PLASMA GLUTAMATE CARBOXYPEPTIDASE-RELATED"/>
    <property type="match status" value="1"/>
</dbReference>
<evidence type="ECO:0000256" key="8">
    <source>
        <dbReference type="ARBA" id="ARBA00022645"/>
    </source>
</evidence>
<dbReference type="GO" id="GO:0070573">
    <property type="term" value="F:metallodipeptidase activity"/>
    <property type="evidence" value="ECO:0007669"/>
    <property type="project" value="InterPro"/>
</dbReference>
<name>A0A7I4Y2H8_HAECO</name>
<dbReference type="OMA" id="IVFYNRP"/>